<dbReference type="AlphaFoldDB" id="A0A811R6L1"/>
<accession>A0A811R6L1</accession>
<dbReference type="Proteomes" id="UP000604825">
    <property type="component" value="Unassembled WGS sequence"/>
</dbReference>
<comment type="caution">
    <text evidence="1">The sequence shown here is derived from an EMBL/GenBank/DDBJ whole genome shotgun (WGS) entry which is preliminary data.</text>
</comment>
<gene>
    <name evidence="1" type="ORF">NCGR_LOCUS48963</name>
</gene>
<evidence type="ECO:0000313" key="2">
    <source>
        <dbReference type="Proteomes" id="UP000604825"/>
    </source>
</evidence>
<name>A0A811R6L1_9POAL</name>
<organism evidence="1 2">
    <name type="scientific">Miscanthus lutarioriparius</name>
    <dbReference type="NCBI Taxonomy" id="422564"/>
    <lineage>
        <taxon>Eukaryota</taxon>
        <taxon>Viridiplantae</taxon>
        <taxon>Streptophyta</taxon>
        <taxon>Embryophyta</taxon>
        <taxon>Tracheophyta</taxon>
        <taxon>Spermatophyta</taxon>
        <taxon>Magnoliopsida</taxon>
        <taxon>Liliopsida</taxon>
        <taxon>Poales</taxon>
        <taxon>Poaceae</taxon>
        <taxon>PACMAD clade</taxon>
        <taxon>Panicoideae</taxon>
        <taxon>Andropogonodae</taxon>
        <taxon>Andropogoneae</taxon>
        <taxon>Saccharinae</taxon>
        <taxon>Miscanthus</taxon>
    </lineage>
</organism>
<reference evidence="1" key="1">
    <citation type="submission" date="2020-10" db="EMBL/GenBank/DDBJ databases">
        <authorList>
            <person name="Han B."/>
            <person name="Lu T."/>
            <person name="Zhao Q."/>
            <person name="Huang X."/>
            <person name="Zhao Y."/>
        </authorList>
    </citation>
    <scope>NUCLEOTIDE SEQUENCE</scope>
</reference>
<keyword evidence="2" id="KW-1185">Reference proteome</keyword>
<protein>
    <submittedName>
        <fullName evidence="1">Uncharacterized protein</fullName>
    </submittedName>
</protein>
<dbReference type="EMBL" id="CAJGYO010000013">
    <property type="protein sequence ID" value="CAD6265658.1"/>
    <property type="molecule type" value="Genomic_DNA"/>
</dbReference>
<proteinExistence type="predicted"/>
<sequence>MSDSSSVIMAEAAALALAAAVTETLNVHHINFLSDNQQLVHLFNRSDGSNPPNWRIKHLTQSFINHMKEKKYKALQGPQEPESHSRHISQTGGCRFRVLNSDLLCLLYKFYSCISMSYAGCSQFSNPSIL</sequence>
<evidence type="ECO:0000313" key="1">
    <source>
        <dbReference type="EMBL" id="CAD6265658.1"/>
    </source>
</evidence>